<keyword evidence="13" id="KW-1185">Reference proteome</keyword>
<keyword evidence="5" id="KW-0963">Cytoplasm</keyword>
<evidence type="ECO:0000256" key="2">
    <source>
        <dbReference type="ARBA" id="ARBA00005369"/>
    </source>
</evidence>
<sequence>MNADERNAGLVERLPEIDDRWRDAFRAVPRHLFIPERAWCVSGAGSRGQVIDQAADPERWLDAVYSNIPIVTQVDDGAADIADLANRHHDFTSSSSMPGIVATELDLLDPYEGDKVLEIGTGTGWTAALLAHRLGPEHVTSVEIDPALHEAAAENLKRAGHSPRLVLGDGTEGWPEGGPYDHVHVTCGVRRVPHAWIAQTRPGGTIVLPWMTGWGGHMVRLTVAAGGTAVGRFHHPCGFMLLRSQRGAGGQVEGDYRDSRTDLDPRRVARPGRDADLALGGMLPGVNRAFGEVDDGEFRLWLSSADSEAEVRHMPGDRQAVVRQRGPRDLWDEAEAAFLRWVCLGSPGRDRFGLTVTAEEQYVWLDLPDRQVTP</sequence>
<dbReference type="InterPro" id="IPR029063">
    <property type="entry name" value="SAM-dependent_MTases_sf"/>
</dbReference>
<keyword evidence="8" id="KW-0949">S-adenosyl-L-methionine</keyword>
<evidence type="ECO:0000256" key="10">
    <source>
        <dbReference type="ARBA" id="ARBA00031323"/>
    </source>
</evidence>
<keyword evidence="7" id="KW-0808">Transferase</keyword>
<dbReference type="EMBL" id="JBDJAW010000009">
    <property type="protein sequence ID" value="MEN3536107.1"/>
    <property type="molecule type" value="Genomic_DNA"/>
</dbReference>
<evidence type="ECO:0000313" key="13">
    <source>
        <dbReference type="Proteomes" id="UP001447516"/>
    </source>
</evidence>
<dbReference type="Pfam" id="PF01135">
    <property type="entry name" value="PCMT"/>
    <property type="match status" value="1"/>
</dbReference>
<dbReference type="Gene3D" id="3.40.50.150">
    <property type="entry name" value="Vaccinia Virus protein VP39"/>
    <property type="match status" value="1"/>
</dbReference>
<evidence type="ECO:0000256" key="8">
    <source>
        <dbReference type="ARBA" id="ARBA00022691"/>
    </source>
</evidence>
<comment type="similarity">
    <text evidence="2">Belongs to the methyltransferase superfamily. L-isoaspartyl/D-aspartyl protein methyltransferase family.</text>
</comment>
<gene>
    <name evidence="12" type="ORF">AAH991_13410</name>
</gene>
<dbReference type="Proteomes" id="UP001447516">
    <property type="component" value="Unassembled WGS sequence"/>
</dbReference>
<evidence type="ECO:0000256" key="11">
    <source>
        <dbReference type="ARBA" id="ARBA00031350"/>
    </source>
</evidence>
<dbReference type="PANTHER" id="PTHR11579">
    <property type="entry name" value="PROTEIN-L-ISOASPARTATE O-METHYLTRANSFERASE"/>
    <property type="match status" value="1"/>
</dbReference>
<dbReference type="RefSeq" id="WP_346226114.1">
    <property type="nucleotide sequence ID" value="NZ_JBDJAW010000009.1"/>
</dbReference>
<evidence type="ECO:0000313" key="12">
    <source>
        <dbReference type="EMBL" id="MEN3536107.1"/>
    </source>
</evidence>
<proteinExistence type="inferred from homology"/>
<keyword evidence="6 12" id="KW-0489">Methyltransferase</keyword>
<dbReference type="GO" id="GO:0008168">
    <property type="term" value="F:methyltransferase activity"/>
    <property type="evidence" value="ECO:0007669"/>
    <property type="project" value="UniProtKB-KW"/>
</dbReference>
<evidence type="ECO:0000256" key="7">
    <source>
        <dbReference type="ARBA" id="ARBA00022679"/>
    </source>
</evidence>
<evidence type="ECO:0000256" key="6">
    <source>
        <dbReference type="ARBA" id="ARBA00022603"/>
    </source>
</evidence>
<dbReference type="GO" id="GO:0032259">
    <property type="term" value="P:methylation"/>
    <property type="evidence" value="ECO:0007669"/>
    <property type="project" value="UniProtKB-KW"/>
</dbReference>
<dbReference type="SUPFAM" id="SSF53335">
    <property type="entry name" value="S-adenosyl-L-methionine-dependent methyltransferases"/>
    <property type="match status" value="1"/>
</dbReference>
<comment type="caution">
    <text evidence="12">The sequence shown here is derived from an EMBL/GenBank/DDBJ whole genome shotgun (WGS) entry which is preliminary data.</text>
</comment>
<dbReference type="PANTHER" id="PTHR11579:SF0">
    <property type="entry name" value="PROTEIN-L-ISOASPARTATE(D-ASPARTATE) O-METHYLTRANSFERASE"/>
    <property type="match status" value="1"/>
</dbReference>
<dbReference type="InterPro" id="IPR000682">
    <property type="entry name" value="PCMT"/>
</dbReference>
<evidence type="ECO:0000256" key="1">
    <source>
        <dbReference type="ARBA" id="ARBA00004496"/>
    </source>
</evidence>
<name>A0ABV0ALC9_9ACTN</name>
<evidence type="ECO:0000256" key="3">
    <source>
        <dbReference type="ARBA" id="ARBA00011890"/>
    </source>
</evidence>
<evidence type="ECO:0000256" key="9">
    <source>
        <dbReference type="ARBA" id="ARBA00030757"/>
    </source>
</evidence>
<evidence type="ECO:0000256" key="4">
    <source>
        <dbReference type="ARBA" id="ARBA00013346"/>
    </source>
</evidence>
<accession>A0ABV0ALC9</accession>
<comment type="subcellular location">
    <subcellularLocation>
        <location evidence="1">Cytoplasm</location>
    </subcellularLocation>
</comment>
<dbReference type="EC" id="2.1.1.77" evidence="3"/>
<reference evidence="12 13" key="1">
    <citation type="submission" date="2024-05" db="EMBL/GenBank/DDBJ databases">
        <title>Microbispora sp.ZYX-F-249.</title>
        <authorList>
            <person name="Xie H."/>
        </authorList>
    </citation>
    <scope>NUCLEOTIDE SEQUENCE [LARGE SCALE GENOMIC DNA]</scope>
    <source>
        <strain evidence="12 13">ZYX-F-249</strain>
    </source>
</reference>
<protein>
    <recommendedName>
        <fullName evidence="4">Protein-L-isoaspartate O-methyltransferase</fullName>
        <ecNumber evidence="3">2.1.1.77</ecNumber>
    </recommendedName>
    <alternativeName>
        <fullName evidence="11">L-isoaspartyl protein carboxyl methyltransferase</fullName>
    </alternativeName>
    <alternativeName>
        <fullName evidence="9">Protein L-isoaspartyl methyltransferase</fullName>
    </alternativeName>
    <alternativeName>
        <fullName evidence="10">Protein-beta-aspartate methyltransferase</fullName>
    </alternativeName>
</protein>
<organism evidence="12 13">
    <name type="scientific">Microbispora maris</name>
    <dbReference type="NCBI Taxonomy" id="3144104"/>
    <lineage>
        <taxon>Bacteria</taxon>
        <taxon>Bacillati</taxon>
        <taxon>Actinomycetota</taxon>
        <taxon>Actinomycetes</taxon>
        <taxon>Streptosporangiales</taxon>
        <taxon>Streptosporangiaceae</taxon>
        <taxon>Microbispora</taxon>
    </lineage>
</organism>
<evidence type="ECO:0000256" key="5">
    <source>
        <dbReference type="ARBA" id="ARBA00022490"/>
    </source>
</evidence>
<dbReference type="CDD" id="cd02440">
    <property type="entry name" value="AdoMet_MTases"/>
    <property type="match status" value="1"/>
</dbReference>